<dbReference type="FunFam" id="2.170.300.10:FF:000001">
    <property type="entry name" value="Laminin subunit beta-1"/>
    <property type="match status" value="1"/>
</dbReference>
<evidence type="ECO:0000256" key="13">
    <source>
        <dbReference type="SAM" id="MobiDB-lite"/>
    </source>
</evidence>
<dbReference type="PROSITE" id="PS01248">
    <property type="entry name" value="EGF_LAM_1"/>
    <property type="match status" value="4"/>
</dbReference>
<dbReference type="Gene3D" id="2.60.120.260">
    <property type="entry name" value="Galactose-binding domain-like"/>
    <property type="match status" value="1"/>
</dbReference>
<dbReference type="Pfam" id="PF00055">
    <property type="entry name" value="Laminin_N"/>
    <property type="match status" value="1"/>
</dbReference>
<keyword evidence="5" id="KW-0677">Repeat</keyword>
<evidence type="ECO:0000256" key="10">
    <source>
        <dbReference type="ARBA" id="ARBA00023180"/>
    </source>
</evidence>
<dbReference type="Pfam" id="PF21199">
    <property type="entry name" value="LAMININ_IV_B"/>
    <property type="match status" value="1"/>
</dbReference>
<dbReference type="FunFam" id="2.10.25.10:FF:000188">
    <property type="entry name" value="Laminin subunit gamma 2"/>
    <property type="match status" value="1"/>
</dbReference>
<dbReference type="InterPro" id="IPR002049">
    <property type="entry name" value="LE_dom"/>
</dbReference>
<sequence>LSQPYLSLCIALPSLSLTLPFPSSPFLSHQCSDSFCSPQPGDLMIGRASQLWASSTCGLDGPESYCIVGYLEKCFFCDSRLPYDRHGNQNSHRIDNIITTYEHDRKKQWWQSENGVHQVSIRLDLETVFQFSHMILTFKSFRPVAMLVERSKDFGQTWKVFRYFSDDCSLHFPSVPIDSAHSVDDVICDSRYSGSEPSTNGEVNIDKPLAFFIFNVNPYSPSVQDLITLTNIRVNFTHLFTLGDTLLSRRRRDPQNKYYYALYNMVVQGSCFCNGHAHRCVPIDGGHAHQGMVHGRCVCHHNTAGENCERCMDFHHDTPWRPGGEHAANICRRCQCHGLSNSCHFDAARFEATGGVSGGVCDDCGHQRAGPQCERCRPFFYKDPLRDMNDPHACIPCECSAEGSRSSECDVLSGQCVCKENVEGRRCDRCKPGFFNMRREDPDGCQGEVLLLFYTYFHTKNLYSCFWGLGNSQVSCSPCDCDVGGAVSSGCSPEDGQCHCLPNMIGRRCSDPAPGYFLPSLELFLYEADTDLKFLVVFVCIRMSSCVFIQVRHDVTLSAPMRKLRSNTPPMVQQLSSIPLDPGHSLQIIPGQTILDQPDTWTGWGLVRVAEGAGLRFTVDNIPSSMEYHLVIHYKTEVSRLLTTSVCPGFQMGLIPSTETGQDFCSQTDQHTARCFGLNRETNPQVDLSEICTELIRKMSLRVYGGPVVCRCHHIGSVRHSCSRMGGICECQPNVIGRCCDACAPLTFGFGPDGCKSCHCDLQGSVSPLCDEVTGQCDCRPDVTGQRCDHCGAGFWGFPFCRRCDCNGLSDDCDVQTGECRSCRLNAAGPRCDRCQDGYFGEPVAGLSCQLCSCPDVQDSGRFFATTCQYDPQSHSATCLCREGHTGPRCDRCVGGYFGDLSLPGAGCKPCPCNNNIDIDGAGACDSLTGECLRCLGNTTGPRCQHCKPGFYGNALERDCKECSCERRGTEVTQCPLGSPCVCDPGTGQCPCRTGVTGDLCDTCEDRFWNLKGPSGCQACGCDPLNSASSVCDKVTGQCPCRAEFGGRQCDECGENHFGNPDLQCVSCDCNLEGTLRPSCDPETGECLCRPGVTGIFCDECAPSYSSAFPACEPCHPCTALWRESVTDVQKAGERMKTFIPLSPDQGQLRDRPQRQRMLEVHSLMDRLTNLSRLSLKNLEKMEKFCSKMGSVVLFKDSLPADYVPVHLQVCGHPTLDDCSGCGGALCRFGLGRRKCGGPNCDGALPVSQNASETARQTKNQISLFSSGLENFRNKVLRAGQRAKETNEQAKDSQERINQRLNDSVPPEDIEKMAQTVLRIQLPRSPAQVQSMIDEIHRLLSSTKHLPDRKDLEQKNKAALDLLQKAQELKTPVIIEVKLMTDRPEDLRKEVELLKKKTQQNRDVADEALQTADAALNSTDTLFEVLKLKNSTGVVPGEAEERVRKIKEEAENMRKLVEDKLVQIQGKTFLSRTDRWVWSTAVICTTCTTWVCRSGPQGQGADGRKAKEAVGTF</sequence>
<dbReference type="Pfam" id="PF00053">
    <property type="entry name" value="EGF_laminin"/>
    <property type="match status" value="11"/>
</dbReference>
<dbReference type="Gene3D" id="2.170.300.10">
    <property type="entry name" value="Tie2 ligand-binding domain superfamily"/>
    <property type="match status" value="1"/>
</dbReference>
<evidence type="ECO:0000256" key="2">
    <source>
        <dbReference type="ARBA" id="ARBA00022525"/>
    </source>
</evidence>
<feature type="disulfide bond" evidence="12">
    <location>
        <begin position="418"/>
        <end position="427"/>
    </location>
</feature>
<dbReference type="FunFam" id="2.10.25.10:FF:000084">
    <property type="entry name" value="Laminin subunit alpha 3"/>
    <property type="match status" value="1"/>
</dbReference>
<evidence type="ECO:0000256" key="3">
    <source>
        <dbReference type="ARBA" id="ARBA00022530"/>
    </source>
</evidence>
<feature type="disulfide bond" evidence="12">
    <location>
        <begin position="1020"/>
        <end position="1032"/>
    </location>
</feature>
<evidence type="ECO:0000259" key="15">
    <source>
        <dbReference type="PROSITE" id="PS51116"/>
    </source>
</evidence>
<feature type="disulfide bond" evidence="12">
    <location>
        <begin position="1070"/>
        <end position="1087"/>
    </location>
</feature>
<evidence type="ECO:0000256" key="11">
    <source>
        <dbReference type="ARBA" id="ARBA00023292"/>
    </source>
</evidence>
<keyword evidence="7" id="KW-0130">Cell adhesion</keyword>
<evidence type="ECO:0000313" key="17">
    <source>
        <dbReference type="Ensembl" id="ENSCSEP00000033453.1"/>
    </source>
</evidence>
<feature type="domain" description="Laminin EGF-like" evidence="14">
    <location>
        <begin position="1020"/>
        <end position="1067"/>
    </location>
</feature>
<feature type="disulfide bond" evidence="12">
    <location>
        <begin position="760"/>
        <end position="777"/>
    </location>
</feature>
<dbReference type="Pfam" id="PF23219">
    <property type="entry name" value="LAMB1"/>
    <property type="match status" value="1"/>
</dbReference>
<dbReference type="Proteomes" id="UP000265120">
    <property type="component" value="Chromosome 6"/>
</dbReference>
<dbReference type="SMART" id="SM00136">
    <property type="entry name" value="LamNT"/>
    <property type="match status" value="1"/>
</dbReference>
<evidence type="ECO:0000256" key="9">
    <source>
        <dbReference type="ARBA" id="ARBA00023157"/>
    </source>
</evidence>
<dbReference type="PROSITE" id="PS50027">
    <property type="entry name" value="EGF_LAM_2"/>
    <property type="match status" value="9"/>
</dbReference>
<accession>A0A3P8X1D7</accession>
<dbReference type="PROSITE" id="PS51117">
    <property type="entry name" value="LAMININ_NTER"/>
    <property type="match status" value="1"/>
</dbReference>
<keyword evidence="11 12" id="KW-0424">Laminin EGF-like domain</keyword>
<dbReference type="Pfam" id="PF24973">
    <property type="entry name" value="EGF_LMN_ATRN"/>
    <property type="match status" value="1"/>
</dbReference>
<feature type="domain" description="Laminin EGF-like" evidence="14">
    <location>
        <begin position="271"/>
        <end position="333"/>
    </location>
</feature>
<reference evidence="17" key="2">
    <citation type="submission" date="2025-08" db="UniProtKB">
        <authorList>
            <consortium name="Ensembl"/>
        </authorList>
    </citation>
    <scope>IDENTIFICATION</scope>
</reference>
<feature type="domain" description="Laminin EGF-like" evidence="14">
    <location>
        <begin position="397"/>
        <end position="447"/>
    </location>
</feature>
<keyword evidence="4" id="KW-0732">Signal</keyword>
<dbReference type="SMART" id="SM00181">
    <property type="entry name" value="EGF"/>
    <property type="match status" value="7"/>
</dbReference>
<dbReference type="InterPro" id="IPR013015">
    <property type="entry name" value="Laminin_IV_B"/>
</dbReference>
<feature type="disulfide bond" evidence="12">
    <location>
        <begin position="835"/>
        <end position="849"/>
    </location>
</feature>
<feature type="domain" description="Laminin EGF-like" evidence="14">
    <location>
        <begin position="758"/>
        <end position="803"/>
    </location>
</feature>
<keyword evidence="3" id="KW-0272">Extracellular matrix</keyword>
<feature type="disulfide bond" evidence="12">
    <location>
        <begin position="823"/>
        <end position="832"/>
    </location>
</feature>
<dbReference type="InterPro" id="IPR056863">
    <property type="entry name" value="LMN_ATRN_NET-like_EGF"/>
</dbReference>
<feature type="disulfide bond" evidence="12">
    <location>
        <begin position="779"/>
        <end position="788"/>
    </location>
</feature>
<dbReference type="PROSITE" id="PS51116">
    <property type="entry name" value="LAMININ_IVB"/>
    <property type="match status" value="1"/>
</dbReference>
<feature type="domain" description="Laminin EGF-like" evidence="14">
    <location>
        <begin position="911"/>
        <end position="962"/>
    </location>
</feature>
<feature type="disulfide bond" evidence="12">
    <location>
        <begin position="710"/>
        <end position="722"/>
    </location>
</feature>
<dbReference type="InterPro" id="IPR050440">
    <property type="entry name" value="Laminin/Netrin_ECM"/>
</dbReference>
<evidence type="ECO:0000256" key="7">
    <source>
        <dbReference type="ARBA" id="ARBA00022889"/>
    </source>
</evidence>
<feature type="domain" description="Laminin EGF-like" evidence="14">
    <location>
        <begin position="1068"/>
        <end position="1114"/>
    </location>
</feature>
<dbReference type="PANTHER" id="PTHR10574">
    <property type="entry name" value="NETRIN/LAMININ-RELATED"/>
    <property type="match status" value="1"/>
</dbReference>
<evidence type="ECO:0000256" key="1">
    <source>
        <dbReference type="ARBA" id="ARBA00004302"/>
    </source>
</evidence>
<dbReference type="CDD" id="cd00055">
    <property type="entry name" value="EGF_Lam"/>
    <property type="match status" value="11"/>
</dbReference>
<feature type="domain" description="Laminin N-terminal" evidence="16">
    <location>
        <begin position="32"/>
        <end position="270"/>
    </location>
</feature>
<evidence type="ECO:0000256" key="12">
    <source>
        <dbReference type="PROSITE-ProRule" id="PRU00460"/>
    </source>
</evidence>
<dbReference type="GO" id="GO:0007411">
    <property type="term" value="P:axon guidance"/>
    <property type="evidence" value="ECO:0007669"/>
    <property type="project" value="TreeGrafter"/>
</dbReference>
<dbReference type="Ensembl" id="ENSCSET00000033887.1">
    <property type="protein sequence ID" value="ENSCSEP00000033453.1"/>
    <property type="gene ID" value="ENSCSEG00000021472.1"/>
</dbReference>
<feature type="disulfide bond" evidence="12">
    <location>
        <begin position="758"/>
        <end position="770"/>
    </location>
</feature>
<dbReference type="GO" id="GO:0070831">
    <property type="term" value="P:basement membrane assembly"/>
    <property type="evidence" value="ECO:0007669"/>
    <property type="project" value="TreeGrafter"/>
</dbReference>
<dbReference type="Gene3D" id="2.10.25.10">
    <property type="entry name" value="Laminin"/>
    <property type="match status" value="10"/>
</dbReference>
<evidence type="ECO:0000256" key="5">
    <source>
        <dbReference type="ARBA" id="ARBA00022737"/>
    </source>
</evidence>
<dbReference type="STRING" id="244447.ENSCSEP00000033453"/>
<dbReference type="InterPro" id="IPR008211">
    <property type="entry name" value="Laminin_N"/>
</dbReference>
<feature type="disulfide bond" evidence="12">
    <location>
        <begin position="399"/>
        <end position="416"/>
    </location>
</feature>
<dbReference type="PANTHER" id="PTHR10574:SF279">
    <property type="entry name" value="LAMININ SUBUNIT BETA 4"/>
    <property type="match status" value="1"/>
</dbReference>
<dbReference type="GeneTree" id="ENSGT00940000165244"/>
<organism evidence="17 18">
    <name type="scientific">Cynoglossus semilaevis</name>
    <name type="common">Tongue sole</name>
    <dbReference type="NCBI Taxonomy" id="244447"/>
    <lineage>
        <taxon>Eukaryota</taxon>
        <taxon>Metazoa</taxon>
        <taxon>Chordata</taxon>
        <taxon>Craniata</taxon>
        <taxon>Vertebrata</taxon>
        <taxon>Euteleostomi</taxon>
        <taxon>Actinopterygii</taxon>
        <taxon>Neopterygii</taxon>
        <taxon>Teleostei</taxon>
        <taxon>Neoteleostei</taxon>
        <taxon>Acanthomorphata</taxon>
        <taxon>Carangaria</taxon>
        <taxon>Pleuronectiformes</taxon>
        <taxon>Pleuronectoidei</taxon>
        <taxon>Cynoglossidae</taxon>
        <taxon>Cynoglossinae</taxon>
        <taxon>Cynoglossus</taxon>
    </lineage>
</organism>
<keyword evidence="9 12" id="KW-1015">Disulfide bond</keyword>
<dbReference type="FunFam" id="2.10.25.10:FF:000135">
    <property type="entry name" value="Laminin subunit beta 4"/>
    <property type="match status" value="1"/>
</dbReference>
<feature type="disulfide bond" evidence="12">
    <location>
        <begin position="712"/>
        <end position="729"/>
    </location>
</feature>
<dbReference type="PRINTS" id="PR00011">
    <property type="entry name" value="EGFLAMININ"/>
</dbReference>
<dbReference type="FunFam" id="2.10.25.10:FF:000130">
    <property type="entry name" value="Laminin subunit beta 1"/>
    <property type="match status" value="1"/>
</dbReference>
<dbReference type="InterPro" id="IPR056558">
    <property type="entry name" value="LAMB1-4_helical"/>
</dbReference>
<feature type="disulfide bond" evidence="12">
    <location>
        <begin position="397"/>
        <end position="409"/>
    </location>
</feature>
<feature type="disulfide bond" evidence="12">
    <location>
        <begin position="299"/>
        <end position="308"/>
    </location>
</feature>
<dbReference type="PROSITE" id="PS00022">
    <property type="entry name" value="EGF_1"/>
    <property type="match status" value="1"/>
</dbReference>
<keyword evidence="10" id="KW-0325">Glycoprotein</keyword>
<keyword evidence="18" id="KW-1185">Reference proteome</keyword>
<evidence type="ECO:0000256" key="6">
    <source>
        <dbReference type="ARBA" id="ARBA00022869"/>
    </source>
</evidence>
<dbReference type="OMA" id="RRCSCHP"/>
<feature type="disulfide bond" evidence="12">
    <location>
        <begin position="1041"/>
        <end position="1050"/>
    </location>
</feature>
<dbReference type="InterPro" id="IPR000742">
    <property type="entry name" value="EGF"/>
</dbReference>
<evidence type="ECO:0000259" key="14">
    <source>
        <dbReference type="PROSITE" id="PS50027"/>
    </source>
</evidence>
<keyword evidence="6" id="KW-0084">Basement membrane</keyword>
<feature type="disulfide bond" evidence="12">
    <location>
        <begin position="1089"/>
        <end position="1098"/>
    </location>
</feature>
<reference evidence="17 18" key="1">
    <citation type="journal article" date="2014" name="Nat. Genet.">
        <title>Whole-genome sequence of a flatfish provides insights into ZW sex chromosome evolution and adaptation to a benthic lifestyle.</title>
        <authorList>
            <person name="Chen S."/>
            <person name="Zhang G."/>
            <person name="Shao C."/>
            <person name="Huang Q."/>
            <person name="Liu G."/>
            <person name="Zhang P."/>
            <person name="Song W."/>
            <person name="An N."/>
            <person name="Chalopin D."/>
            <person name="Volff J.N."/>
            <person name="Hong Y."/>
            <person name="Li Q."/>
            <person name="Sha Z."/>
            <person name="Zhou H."/>
            <person name="Xie M."/>
            <person name="Yu Q."/>
            <person name="Liu Y."/>
            <person name="Xiang H."/>
            <person name="Wang N."/>
            <person name="Wu K."/>
            <person name="Yang C."/>
            <person name="Zhou Q."/>
            <person name="Liao X."/>
            <person name="Yang L."/>
            <person name="Hu Q."/>
            <person name="Zhang J."/>
            <person name="Meng L."/>
            <person name="Jin L."/>
            <person name="Tian Y."/>
            <person name="Lian J."/>
            <person name="Yang J."/>
            <person name="Miao G."/>
            <person name="Liu S."/>
            <person name="Liang Z."/>
            <person name="Yan F."/>
            <person name="Li Y."/>
            <person name="Sun B."/>
            <person name="Zhang H."/>
            <person name="Zhang J."/>
            <person name="Zhu Y."/>
            <person name="Du M."/>
            <person name="Zhao Y."/>
            <person name="Schartl M."/>
            <person name="Tang Q."/>
            <person name="Wang J."/>
        </authorList>
    </citation>
    <scope>NUCLEOTIDE SEQUENCE</scope>
</reference>
<feature type="disulfide bond" evidence="12">
    <location>
        <begin position="1068"/>
        <end position="1080"/>
    </location>
</feature>
<dbReference type="SMART" id="SM00180">
    <property type="entry name" value="EGF_Lam"/>
    <property type="match status" value="12"/>
</dbReference>
<dbReference type="SUPFAM" id="SSF57196">
    <property type="entry name" value="EGF/Laminin"/>
    <property type="match status" value="11"/>
</dbReference>
<feature type="domain" description="Laminin EGF-like" evidence="14">
    <location>
        <begin position="710"/>
        <end position="757"/>
    </location>
</feature>
<evidence type="ECO:0008006" key="19">
    <source>
        <dbReference type="Google" id="ProtNLM"/>
    </source>
</evidence>
<reference evidence="17" key="3">
    <citation type="submission" date="2025-09" db="UniProtKB">
        <authorList>
            <consortium name="Ensembl"/>
        </authorList>
    </citation>
    <scope>IDENTIFICATION</scope>
</reference>
<name>A0A3P8X1D7_CYNSE</name>
<feature type="domain" description="Laminin EGF-like" evidence="14">
    <location>
        <begin position="963"/>
        <end position="1019"/>
    </location>
</feature>
<dbReference type="GO" id="GO:0034446">
    <property type="term" value="P:substrate adhesion-dependent cell spreading"/>
    <property type="evidence" value="ECO:0007669"/>
    <property type="project" value="TreeGrafter"/>
</dbReference>
<dbReference type="InParanoid" id="A0A3P8X1D7"/>
<feature type="disulfide bond" evidence="12">
    <location>
        <begin position="1022"/>
        <end position="1039"/>
    </location>
</feature>
<feature type="disulfide bond" evidence="12">
    <location>
        <begin position="992"/>
        <end position="1001"/>
    </location>
</feature>
<proteinExistence type="predicted"/>
<keyword evidence="2" id="KW-0964">Secreted</keyword>
<dbReference type="FunFam" id="2.10.25.10:FF:000209">
    <property type="entry name" value="Laminin subunit alpha 5"/>
    <property type="match status" value="1"/>
</dbReference>
<keyword evidence="8" id="KW-0175">Coiled coil</keyword>
<evidence type="ECO:0000259" key="16">
    <source>
        <dbReference type="PROSITE" id="PS51117"/>
    </source>
</evidence>
<comment type="subcellular location">
    <subcellularLocation>
        <location evidence="1">Secreted</location>
        <location evidence="1">Extracellular space</location>
        <location evidence="1">Extracellular matrix</location>
        <location evidence="1">Basement membrane</location>
    </subcellularLocation>
</comment>
<evidence type="ECO:0000313" key="18">
    <source>
        <dbReference type="Proteomes" id="UP000265120"/>
    </source>
</evidence>
<feature type="compositionally biased region" description="Basic and acidic residues" evidence="13">
    <location>
        <begin position="1282"/>
        <end position="1298"/>
    </location>
</feature>
<feature type="disulfide bond" evidence="12">
    <location>
        <begin position="935"/>
        <end position="944"/>
    </location>
</feature>
<feature type="region of interest" description="Disordered" evidence="13">
    <location>
        <begin position="1280"/>
        <end position="1303"/>
    </location>
</feature>
<dbReference type="GO" id="GO:0016477">
    <property type="term" value="P:cell migration"/>
    <property type="evidence" value="ECO:0007669"/>
    <property type="project" value="TreeGrafter"/>
</dbReference>
<dbReference type="FunFam" id="2.60.120.260:FF:000010">
    <property type="entry name" value="Laminin subunit beta 1"/>
    <property type="match status" value="1"/>
</dbReference>
<feature type="disulfide bond" evidence="12">
    <location>
        <begin position="731"/>
        <end position="740"/>
    </location>
</feature>
<evidence type="ECO:0000256" key="4">
    <source>
        <dbReference type="ARBA" id="ARBA00022729"/>
    </source>
</evidence>
<dbReference type="GO" id="GO:0043256">
    <property type="term" value="C:laminin complex"/>
    <property type="evidence" value="ECO:0007669"/>
    <property type="project" value="TreeGrafter"/>
</dbReference>
<dbReference type="GO" id="GO:0009887">
    <property type="term" value="P:animal organ morphogenesis"/>
    <property type="evidence" value="ECO:0007669"/>
    <property type="project" value="TreeGrafter"/>
</dbReference>
<protein>
    <recommendedName>
        <fullName evidence="19">Laminin subunit beta 4</fullName>
    </recommendedName>
</protein>
<feature type="domain" description="Laminin IV type B" evidence="15">
    <location>
        <begin position="518"/>
        <end position="816"/>
    </location>
</feature>
<dbReference type="GO" id="GO:0009888">
    <property type="term" value="P:tissue development"/>
    <property type="evidence" value="ECO:0007669"/>
    <property type="project" value="TreeGrafter"/>
</dbReference>
<feature type="domain" description="Laminin EGF-like" evidence="14">
    <location>
        <begin position="804"/>
        <end position="851"/>
    </location>
</feature>
<comment type="caution">
    <text evidence="12">Lacks conserved residue(s) required for the propagation of feature annotation.</text>
</comment>
<dbReference type="FunFam" id="2.10.25.10:FF:000011">
    <property type="entry name" value="Cadherin EGF LAG seven-pass G-type receptor"/>
    <property type="match status" value="1"/>
</dbReference>
<evidence type="ECO:0000256" key="8">
    <source>
        <dbReference type="ARBA" id="ARBA00023054"/>
    </source>
</evidence>
<dbReference type="FunCoup" id="A0A3P8X1D7">
    <property type="interactions" value="150"/>
</dbReference>